<dbReference type="InterPro" id="IPR033682">
    <property type="entry name" value="PFA4"/>
</dbReference>
<feature type="compositionally biased region" description="Basic and acidic residues" evidence="13">
    <location>
        <begin position="374"/>
        <end position="397"/>
    </location>
</feature>
<evidence type="ECO:0000256" key="5">
    <source>
        <dbReference type="ARBA" id="ARBA00022989"/>
    </source>
</evidence>
<keyword evidence="16" id="KW-1185">Reference proteome</keyword>
<evidence type="ECO:0000256" key="7">
    <source>
        <dbReference type="ARBA" id="ARBA00023139"/>
    </source>
</evidence>
<evidence type="ECO:0000256" key="11">
    <source>
        <dbReference type="HAMAP-Rule" id="MF_03199"/>
    </source>
</evidence>
<evidence type="ECO:0000256" key="10">
    <source>
        <dbReference type="ARBA" id="ARBA00048048"/>
    </source>
</evidence>
<dbReference type="GO" id="GO:0019706">
    <property type="term" value="F:protein-cysteine S-palmitoyltransferase activity"/>
    <property type="evidence" value="ECO:0007669"/>
    <property type="project" value="UniProtKB-UniRule"/>
</dbReference>
<dbReference type="Pfam" id="PF01529">
    <property type="entry name" value="DHHC"/>
    <property type="match status" value="1"/>
</dbReference>
<dbReference type="HAMAP" id="MF_03199">
    <property type="entry name" value="DHHC_PAT_PFA4"/>
    <property type="match status" value="1"/>
</dbReference>
<keyword evidence="4 11" id="KW-0256">Endoplasmic reticulum</keyword>
<evidence type="ECO:0000256" key="9">
    <source>
        <dbReference type="ARBA" id="ARBA00023315"/>
    </source>
</evidence>
<dbReference type="InterPro" id="IPR039859">
    <property type="entry name" value="PFA4/ZDH16/20/ERF2-like"/>
</dbReference>
<sequence length="426" mass="48634">MPAAKIPYSSSALQSLAIPAVSFLICFLAYSSQYLFYYIEPGPLSFKEAARFNIFVGAVWWCYDRACNVDPGQKGWVDKVAPNTEQAEADGSILTFDKGLRWCKKCEAVKPPRAHHCRTCARCIPKMDHHCPWTRNCVSHTTFPHFLRFVLYAVISMSILAYHLYIRAMVIWDNRNLPSYLGPSKWALAHLFILLVVNSFTLFALIILLVSAVHSLITNTTMIESWEIERHEALVHRSLRTSGYVYASGGERMRIQHQEFPYDVDVWKNLCQGMGTTNVLVWFMPFGGGPSIETAGTFEVNGFEDADKTWPPPDPDKMSTGERIERQKADEKIYGTPEEELAAFRRRQEEDHKRWLRKENPALDDEESESPSEDEAKVGTDKKAWTSRSGDRLHDFGVDEEAEVLPEDEIPLAELLRRRKARAHDG</sequence>
<accession>A0A218Z9M1</accession>
<evidence type="ECO:0000313" key="16">
    <source>
        <dbReference type="Proteomes" id="UP000242519"/>
    </source>
</evidence>
<feature type="domain" description="Palmitoyltransferase DHHC" evidence="14">
    <location>
        <begin position="99"/>
        <end position="227"/>
    </location>
</feature>
<dbReference type="EMBL" id="MZNU01000108">
    <property type="protein sequence ID" value="OWP04394.1"/>
    <property type="molecule type" value="Genomic_DNA"/>
</dbReference>
<dbReference type="Proteomes" id="UP000242519">
    <property type="component" value="Unassembled WGS sequence"/>
</dbReference>
<evidence type="ECO:0000256" key="2">
    <source>
        <dbReference type="ARBA" id="ARBA00022679"/>
    </source>
</evidence>
<gene>
    <name evidence="11" type="primary">PFA4</name>
    <name evidence="15" type="ORF">B2J93_7937</name>
</gene>
<dbReference type="InterPro" id="IPR001594">
    <property type="entry name" value="Palmitoyltrfase_DHHC"/>
</dbReference>
<evidence type="ECO:0000256" key="3">
    <source>
        <dbReference type="ARBA" id="ARBA00022692"/>
    </source>
</evidence>
<dbReference type="PANTHER" id="PTHR12246">
    <property type="entry name" value="PALMITOYLTRANSFERASE ZDHHC16"/>
    <property type="match status" value="1"/>
</dbReference>
<dbReference type="FunCoup" id="A0A218Z9M1">
    <property type="interactions" value="20"/>
</dbReference>
<dbReference type="STRING" id="503106.A0A218Z9M1"/>
<feature type="compositionally biased region" description="Basic and acidic residues" evidence="13">
    <location>
        <begin position="314"/>
        <end position="333"/>
    </location>
</feature>
<dbReference type="AlphaFoldDB" id="A0A218Z9M1"/>
<comment type="domain">
    <text evidence="11 12">The DHHC domain is required for palmitoyltransferase activity.</text>
</comment>
<dbReference type="OrthoDB" id="331948at2759"/>
<keyword evidence="3 11" id="KW-0812">Transmembrane</keyword>
<evidence type="ECO:0000259" key="14">
    <source>
        <dbReference type="Pfam" id="PF01529"/>
    </source>
</evidence>
<keyword evidence="6 11" id="KW-0472">Membrane</keyword>
<reference evidence="15 16" key="1">
    <citation type="submission" date="2017-04" db="EMBL/GenBank/DDBJ databases">
        <title>Draft genome sequence of Marssonina coronaria NL1: causal agent of apple blotch.</title>
        <authorList>
            <person name="Cheng Q."/>
        </authorList>
    </citation>
    <scope>NUCLEOTIDE SEQUENCE [LARGE SCALE GENOMIC DNA]</scope>
    <source>
        <strain evidence="15 16">NL1</strain>
    </source>
</reference>
<evidence type="ECO:0000256" key="4">
    <source>
        <dbReference type="ARBA" id="ARBA00022824"/>
    </source>
</evidence>
<dbReference type="InParanoid" id="A0A218Z9M1"/>
<feature type="transmembrane region" description="Helical" evidence="11 12">
    <location>
        <begin position="149"/>
        <end position="166"/>
    </location>
</feature>
<feature type="transmembrane region" description="Helical" evidence="11 12">
    <location>
        <begin position="186"/>
        <end position="213"/>
    </location>
</feature>
<feature type="transmembrane region" description="Helical" evidence="11 12">
    <location>
        <begin position="12"/>
        <end position="30"/>
    </location>
</feature>
<feature type="compositionally biased region" description="Basic and acidic residues" evidence="13">
    <location>
        <begin position="342"/>
        <end position="361"/>
    </location>
</feature>
<dbReference type="PROSITE" id="PS50216">
    <property type="entry name" value="DHHC"/>
    <property type="match status" value="1"/>
</dbReference>
<comment type="similarity">
    <text evidence="11">Belongs to the DHHC palmitoyltransferase family. PFA4 subfamily.</text>
</comment>
<dbReference type="EC" id="2.3.1.225" evidence="11"/>
<evidence type="ECO:0000256" key="1">
    <source>
        <dbReference type="ARBA" id="ARBA00004141"/>
    </source>
</evidence>
<dbReference type="GO" id="GO:0005789">
    <property type="term" value="C:endoplasmic reticulum membrane"/>
    <property type="evidence" value="ECO:0007669"/>
    <property type="project" value="UniProtKB-SubCell"/>
</dbReference>
<evidence type="ECO:0000313" key="15">
    <source>
        <dbReference type="EMBL" id="OWP04394.1"/>
    </source>
</evidence>
<evidence type="ECO:0000256" key="8">
    <source>
        <dbReference type="ARBA" id="ARBA00023288"/>
    </source>
</evidence>
<evidence type="ECO:0000256" key="13">
    <source>
        <dbReference type="SAM" id="MobiDB-lite"/>
    </source>
</evidence>
<comment type="catalytic activity">
    <reaction evidence="10 11 12">
        <text>L-cysteinyl-[protein] + hexadecanoyl-CoA = S-hexadecanoyl-L-cysteinyl-[protein] + CoA</text>
        <dbReference type="Rhea" id="RHEA:36683"/>
        <dbReference type="Rhea" id="RHEA-COMP:10131"/>
        <dbReference type="Rhea" id="RHEA-COMP:11032"/>
        <dbReference type="ChEBI" id="CHEBI:29950"/>
        <dbReference type="ChEBI" id="CHEBI:57287"/>
        <dbReference type="ChEBI" id="CHEBI:57379"/>
        <dbReference type="ChEBI" id="CHEBI:74151"/>
        <dbReference type="EC" id="2.3.1.225"/>
    </reaction>
</comment>
<organism evidence="15 16">
    <name type="scientific">Diplocarpon coronariae</name>
    <dbReference type="NCBI Taxonomy" id="2795749"/>
    <lineage>
        <taxon>Eukaryota</taxon>
        <taxon>Fungi</taxon>
        <taxon>Dikarya</taxon>
        <taxon>Ascomycota</taxon>
        <taxon>Pezizomycotina</taxon>
        <taxon>Leotiomycetes</taxon>
        <taxon>Helotiales</taxon>
        <taxon>Drepanopezizaceae</taxon>
        <taxon>Diplocarpon</taxon>
    </lineage>
</organism>
<protein>
    <recommendedName>
        <fullName evidence="11">Palmitoyltransferase PFA4</fullName>
        <ecNumber evidence="11">2.3.1.225</ecNumber>
    </recommendedName>
    <alternativeName>
        <fullName evidence="11">Protein S-acyltransferase</fullName>
        <shortName evidence="11">PAT</shortName>
    </alternativeName>
    <alternativeName>
        <fullName evidence="11">Protein fatty acyltransferase 4</fullName>
    </alternativeName>
</protein>
<keyword evidence="8 11" id="KW-0449">Lipoprotein</keyword>
<name>A0A218Z9M1_9HELO</name>
<feature type="compositionally biased region" description="Acidic residues" evidence="13">
    <location>
        <begin position="362"/>
        <end position="373"/>
    </location>
</feature>
<keyword evidence="9 11" id="KW-0012">Acyltransferase</keyword>
<comment type="function">
    <text evidence="11">Mediates the reversible addition of palmitate to target proteins, thereby regulating their membrane association and biological function.</text>
</comment>
<evidence type="ECO:0000256" key="6">
    <source>
        <dbReference type="ARBA" id="ARBA00023136"/>
    </source>
</evidence>
<proteinExistence type="inferred from homology"/>
<comment type="caution">
    <text evidence="11">Lacks conserved residue(s) required for the propagation of feature annotation.</text>
</comment>
<comment type="caution">
    <text evidence="15">The sequence shown here is derived from an EMBL/GenBank/DDBJ whole genome shotgun (WGS) entry which is preliminary data.</text>
</comment>
<keyword evidence="2 11" id="KW-0808">Transferase</keyword>
<feature type="active site" description="S-palmitoyl cysteine intermediate" evidence="11">
    <location>
        <position position="131"/>
    </location>
</feature>
<evidence type="ECO:0000256" key="12">
    <source>
        <dbReference type="RuleBase" id="RU079119"/>
    </source>
</evidence>
<comment type="subcellular location">
    <subcellularLocation>
        <location evidence="11">Endoplasmic reticulum membrane</location>
        <topology evidence="11">Multi-pass membrane protein</topology>
    </subcellularLocation>
    <subcellularLocation>
        <location evidence="1">Membrane</location>
        <topology evidence="1">Multi-pass membrane protein</topology>
    </subcellularLocation>
</comment>
<feature type="region of interest" description="Disordered" evidence="13">
    <location>
        <begin position="303"/>
        <end position="401"/>
    </location>
</feature>
<keyword evidence="7 11" id="KW-0564">Palmitate</keyword>
<keyword evidence="5 11" id="KW-1133">Transmembrane helix</keyword>